<name>A0AAE0MTX5_9PEZI</name>
<protein>
    <submittedName>
        <fullName evidence="1">Uncharacterized protein</fullName>
    </submittedName>
</protein>
<accession>A0AAE0MTX5</accession>
<sequence length="92" mass="9686">MRSRTKGSGQLWALSPGDVAGAWAAEKQIAAGLYVSLLARVQHMVPTAADVMAYMDTGVAGDMEAAASSFGAMEEGVVVLRERFALPKRSSK</sequence>
<evidence type="ECO:0000313" key="2">
    <source>
        <dbReference type="Proteomes" id="UP001278500"/>
    </source>
</evidence>
<dbReference type="RefSeq" id="XP_062683676.1">
    <property type="nucleotide sequence ID" value="XM_062829383.1"/>
</dbReference>
<proteinExistence type="predicted"/>
<dbReference type="GeneID" id="87866537"/>
<reference evidence="1" key="1">
    <citation type="journal article" date="2023" name="Mol. Phylogenet. Evol.">
        <title>Genome-scale phylogeny and comparative genomics of the fungal order Sordariales.</title>
        <authorList>
            <person name="Hensen N."/>
            <person name="Bonometti L."/>
            <person name="Westerberg I."/>
            <person name="Brannstrom I.O."/>
            <person name="Guillou S."/>
            <person name="Cros-Aarteil S."/>
            <person name="Calhoun S."/>
            <person name="Haridas S."/>
            <person name="Kuo A."/>
            <person name="Mondo S."/>
            <person name="Pangilinan J."/>
            <person name="Riley R."/>
            <person name="LaButti K."/>
            <person name="Andreopoulos B."/>
            <person name="Lipzen A."/>
            <person name="Chen C."/>
            <person name="Yan M."/>
            <person name="Daum C."/>
            <person name="Ng V."/>
            <person name="Clum A."/>
            <person name="Steindorff A."/>
            <person name="Ohm R.A."/>
            <person name="Martin F."/>
            <person name="Silar P."/>
            <person name="Natvig D.O."/>
            <person name="Lalanne C."/>
            <person name="Gautier V."/>
            <person name="Ament-Velasquez S.L."/>
            <person name="Kruys A."/>
            <person name="Hutchinson M.I."/>
            <person name="Powell A.J."/>
            <person name="Barry K."/>
            <person name="Miller A.N."/>
            <person name="Grigoriev I.V."/>
            <person name="Debuchy R."/>
            <person name="Gladieux P."/>
            <person name="Hiltunen Thoren M."/>
            <person name="Johannesson H."/>
        </authorList>
    </citation>
    <scope>NUCLEOTIDE SEQUENCE</scope>
    <source>
        <strain evidence="1">CBS 560.94</strain>
    </source>
</reference>
<gene>
    <name evidence="1" type="ORF">B0H65DRAFT_545505</name>
</gene>
<comment type="caution">
    <text evidence="1">The sequence shown here is derived from an EMBL/GenBank/DDBJ whole genome shotgun (WGS) entry which is preliminary data.</text>
</comment>
<dbReference type="Proteomes" id="UP001278500">
    <property type="component" value="Unassembled WGS sequence"/>
</dbReference>
<dbReference type="EMBL" id="JAUEPP010000002">
    <property type="protein sequence ID" value="KAK3350381.1"/>
    <property type="molecule type" value="Genomic_DNA"/>
</dbReference>
<keyword evidence="2" id="KW-1185">Reference proteome</keyword>
<reference evidence="1" key="2">
    <citation type="submission" date="2023-06" db="EMBL/GenBank/DDBJ databases">
        <authorList>
            <consortium name="Lawrence Berkeley National Laboratory"/>
            <person name="Haridas S."/>
            <person name="Hensen N."/>
            <person name="Bonometti L."/>
            <person name="Westerberg I."/>
            <person name="Brannstrom I.O."/>
            <person name="Guillou S."/>
            <person name="Cros-Aarteil S."/>
            <person name="Calhoun S."/>
            <person name="Kuo A."/>
            <person name="Mondo S."/>
            <person name="Pangilinan J."/>
            <person name="Riley R."/>
            <person name="Labutti K."/>
            <person name="Andreopoulos B."/>
            <person name="Lipzen A."/>
            <person name="Chen C."/>
            <person name="Yanf M."/>
            <person name="Daum C."/>
            <person name="Ng V."/>
            <person name="Clum A."/>
            <person name="Steindorff A."/>
            <person name="Ohm R."/>
            <person name="Martin F."/>
            <person name="Silar P."/>
            <person name="Natvig D."/>
            <person name="Lalanne C."/>
            <person name="Gautier V."/>
            <person name="Ament-Velasquez S.L."/>
            <person name="Kruys A."/>
            <person name="Hutchinson M.I."/>
            <person name="Powell A.J."/>
            <person name="Barry K."/>
            <person name="Miller A.N."/>
            <person name="Grigoriev I.V."/>
            <person name="Debuchy R."/>
            <person name="Gladieux P."/>
            <person name="Thoren M.H."/>
            <person name="Johannesson H."/>
        </authorList>
    </citation>
    <scope>NUCLEOTIDE SEQUENCE</scope>
    <source>
        <strain evidence="1">CBS 560.94</strain>
    </source>
</reference>
<dbReference type="AlphaFoldDB" id="A0AAE0MTX5"/>
<evidence type="ECO:0000313" key="1">
    <source>
        <dbReference type="EMBL" id="KAK3350381.1"/>
    </source>
</evidence>
<organism evidence="1 2">
    <name type="scientific">Neurospora tetraspora</name>
    <dbReference type="NCBI Taxonomy" id="94610"/>
    <lineage>
        <taxon>Eukaryota</taxon>
        <taxon>Fungi</taxon>
        <taxon>Dikarya</taxon>
        <taxon>Ascomycota</taxon>
        <taxon>Pezizomycotina</taxon>
        <taxon>Sordariomycetes</taxon>
        <taxon>Sordariomycetidae</taxon>
        <taxon>Sordariales</taxon>
        <taxon>Sordariaceae</taxon>
        <taxon>Neurospora</taxon>
    </lineage>
</organism>